<dbReference type="PANTHER" id="PTHR48054:SF82">
    <property type="entry name" value="LRR RECEPTOR-LIKE SERINE_THREONINE-PROTEIN KINASE FLS2"/>
    <property type="match status" value="1"/>
</dbReference>
<dbReference type="VEuPathDB" id="GiardiaDB:GMRT_13300"/>
<evidence type="ECO:0000313" key="4">
    <source>
        <dbReference type="Proteomes" id="UP000315496"/>
    </source>
</evidence>
<dbReference type="InterPro" id="IPR032675">
    <property type="entry name" value="LRR_dom_sf"/>
</dbReference>
<keyword evidence="1" id="KW-1133">Transmembrane helix</keyword>
<dbReference type="InterPro" id="IPR052592">
    <property type="entry name" value="LRR-RLK"/>
</dbReference>
<keyword evidence="2" id="KW-0732">Signal</keyword>
<dbReference type="Proteomes" id="UP000315496">
    <property type="component" value="Chromosome 5"/>
</dbReference>
<accession>A0A4Z1SX23</accession>
<evidence type="ECO:0000256" key="2">
    <source>
        <dbReference type="SAM" id="SignalP"/>
    </source>
</evidence>
<feature type="signal peptide" evidence="2">
    <location>
        <begin position="1"/>
        <end position="16"/>
    </location>
</feature>
<dbReference type="SMART" id="SM00364">
    <property type="entry name" value="LRR_BAC"/>
    <property type="match status" value="2"/>
</dbReference>
<dbReference type="PANTHER" id="PTHR48054">
    <property type="entry name" value="RECEPTOR KINASE-LIKE PROTEIN XA21"/>
    <property type="match status" value="1"/>
</dbReference>
<dbReference type="OrthoDB" id="676979at2759"/>
<proteinExistence type="predicted"/>
<dbReference type="EMBL" id="VDLU01000005">
    <property type="protein sequence ID" value="TNJ26263.1"/>
    <property type="molecule type" value="Genomic_DNA"/>
</dbReference>
<feature type="chain" id="PRO_5021231501" evidence="2">
    <location>
        <begin position="17"/>
        <end position="747"/>
    </location>
</feature>
<dbReference type="Gene3D" id="3.80.10.10">
    <property type="entry name" value="Ribonuclease Inhibitor"/>
    <property type="match status" value="2"/>
</dbReference>
<dbReference type="Pfam" id="PF00560">
    <property type="entry name" value="LRR_1"/>
    <property type="match status" value="1"/>
</dbReference>
<sequence>MPALLCLLLSLARAWTDLELACLQALYADTGGVGWYNSDGWVDPAANPCVYFGISCNDAEEIVTIELIGNNLEGVIPSCLTDFHALTHLSLSHNRLDGPLPDLPSSLTYIHVGSNRLTSLPSNLCSLPSLEAVKIDHNSLLGLEIPNCLLHLTELRVHRSGLAFPKDLKKLFFSGSRKRLLAAGCDGHLLELVPPFEPSRTVWELDLTDVGISSNAPLSRLLNGFPLVRELYLGGNNLTGVLDFKEATLLKNSIVLTTLNLGANNMPGVLEGVETLRLFLSSSLPFLYAIDLSHNRLTGVSPTLEEVQGLYSTFPSFYALNLNENPFFCAVGKPPAYSCKDIVYSYEVMSTTHLRFFLSHPGLASLDQKSKDFIVALNSTFGDLNVSTTLELDDTSGKFILDAILPLDHSFNLSSLQVRLYWSAFELVLTSSHPKNDSTKAILETGPLASDTSPQKLQLDVFGASKCPYFAQLISQTLPRVYLDYPQLLEIAKIRFLSLVEPAEHVAVRGYSMHGSLEVIVDYYCMCLQDMIGYDAGAMFEFFSCIYAVNTDASIELLDQCQGFLNPTGLDGQTLNQKVTSCLYGDRAIELVDEAYQKQLRHGIAYSPTIFLEDTLFCIDGISCAYEHPADGEDYARNIMGALCEAYEREFGVEYPNCTVSRHRRQACGEGLVSIGSWCVRIWVLAIICVGGVLLVTIPIVTTIIVILVRRARLKAQWDHEARLLEPSVDETSSTSAESVNLIRANK</sequence>
<name>A0A4Z1SX23_GIAMU</name>
<comment type="caution">
    <text evidence="3">The sequence shown here is derived from an EMBL/GenBank/DDBJ whole genome shotgun (WGS) entry which is preliminary data.</text>
</comment>
<dbReference type="AlphaFoldDB" id="A0A4Z1SX23"/>
<dbReference type="SUPFAM" id="SSF52058">
    <property type="entry name" value="L domain-like"/>
    <property type="match status" value="1"/>
</dbReference>
<keyword evidence="4" id="KW-1185">Reference proteome</keyword>
<protein>
    <submittedName>
        <fullName evidence="3">Leucine-rich repeat protein</fullName>
    </submittedName>
</protein>
<feature type="transmembrane region" description="Helical" evidence="1">
    <location>
        <begin position="682"/>
        <end position="709"/>
    </location>
</feature>
<keyword evidence="1" id="KW-0812">Transmembrane</keyword>
<evidence type="ECO:0000256" key="1">
    <source>
        <dbReference type="SAM" id="Phobius"/>
    </source>
</evidence>
<keyword evidence="1" id="KW-0472">Membrane</keyword>
<reference evidence="3 4" key="1">
    <citation type="submission" date="2019-05" db="EMBL/GenBank/DDBJ databases">
        <title>The compact genome of Giardia muris reveals important steps in the evolution of intestinal protozoan parasites.</title>
        <authorList>
            <person name="Xu F."/>
            <person name="Jimenez-Gonzalez A."/>
            <person name="Einarsson E."/>
            <person name="Astvaldsson A."/>
            <person name="Peirasmaki D."/>
            <person name="Eckmann L."/>
            <person name="Andersson J.O."/>
            <person name="Svard S.G."/>
            <person name="Jerlstrom-Hultqvist J."/>
        </authorList>
    </citation>
    <scope>NUCLEOTIDE SEQUENCE [LARGE SCALE GENOMIC DNA]</scope>
    <source>
        <strain evidence="3 4">Roberts-Thomson</strain>
    </source>
</reference>
<gene>
    <name evidence="3" type="ORF">GMRT_13300</name>
</gene>
<evidence type="ECO:0000313" key="3">
    <source>
        <dbReference type="EMBL" id="TNJ26263.1"/>
    </source>
</evidence>
<organism evidence="3 4">
    <name type="scientific">Giardia muris</name>
    <dbReference type="NCBI Taxonomy" id="5742"/>
    <lineage>
        <taxon>Eukaryota</taxon>
        <taxon>Metamonada</taxon>
        <taxon>Diplomonadida</taxon>
        <taxon>Hexamitidae</taxon>
        <taxon>Giardiinae</taxon>
        <taxon>Giardia</taxon>
    </lineage>
</organism>
<dbReference type="InterPro" id="IPR001611">
    <property type="entry name" value="Leu-rich_rpt"/>
</dbReference>